<accession>A0ABV1GFC0</accession>
<gene>
    <name evidence="2" type="ORF">WMO24_08800</name>
</gene>
<dbReference type="EMBL" id="JBBMFA010000091">
    <property type="protein sequence ID" value="MEQ2520526.1"/>
    <property type="molecule type" value="Genomic_DNA"/>
</dbReference>
<comment type="caution">
    <text evidence="2">The sequence shown here is derived from an EMBL/GenBank/DDBJ whole genome shotgun (WGS) entry which is preliminary data.</text>
</comment>
<protein>
    <submittedName>
        <fullName evidence="2">Uncharacterized protein</fullName>
    </submittedName>
</protein>
<feature type="transmembrane region" description="Helical" evidence="1">
    <location>
        <begin position="170"/>
        <end position="190"/>
    </location>
</feature>
<feature type="transmembrane region" description="Helical" evidence="1">
    <location>
        <begin position="51"/>
        <end position="75"/>
    </location>
</feature>
<keyword evidence="1" id="KW-0812">Transmembrane</keyword>
<feature type="transmembrane region" description="Helical" evidence="1">
    <location>
        <begin position="6"/>
        <end position="25"/>
    </location>
</feature>
<sequence>MSTIYVWITTCCDLFFSYFLACKLTKERVRKYARKGMEKESEFEIKRFQTFLFPLLVSLAVFVNLMCLYGGIYLICDDLPNKITGRWPVCEGTIVGWYDGYRGKGAAMIQVGDETKGYDIRNLNILEGEMVGVTVRMAYNRGVACILEHQENGNWVRERNLPYYGREAHAVQKTIAMNLLAGALTGGFVLKKLLWPEKTAFFKSKALRNVLGGSLLALTVAGEVLVCCTVQRFGQTWQGEEQMVHSQLFLLVLLYANMLFCILVTPKSTGYRYWWITAKEFFKELEEKEKK</sequence>
<name>A0ABV1GFC0_9FIRM</name>
<feature type="transmembrane region" description="Helical" evidence="1">
    <location>
        <begin position="210"/>
        <end position="234"/>
    </location>
</feature>
<dbReference type="RefSeq" id="WP_349216034.1">
    <property type="nucleotide sequence ID" value="NZ_JBBMFA010000091.1"/>
</dbReference>
<keyword evidence="1" id="KW-1133">Transmembrane helix</keyword>
<evidence type="ECO:0000313" key="3">
    <source>
        <dbReference type="Proteomes" id="UP001477672"/>
    </source>
</evidence>
<feature type="transmembrane region" description="Helical" evidence="1">
    <location>
        <begin position="246"/>
        <end position="265"/>
    </location>
</feature>
<keyword evidence="3" id="KW-1185">Reference proteome</keyword>
<proteinExistence type="predicted"/>
<dbReference type="Proteomes" id="UP001477672">
    <property type="component" value="Unassembled WGS sequence"/>
</dbReference>
<organism evidence="2 3">
    <name type="scientific">Ruthenibacterium intestinale</name>
    <dbReference type="NCBI Taxonomy" id="3133163"/>
    <lineage>
        <taxon>Bacteria</taxon>
        <taxon>Bacillati</taxon>
        <taxon>Bacillota</taxon>
        <taxon>Clostridia</taxon>
        <taxon>Eubacteriales</taxon>
        <taxon>Oscillospiraceae</taxon>
        <taxon>Ruthenibacterium</taxon>
    </lineage>
</organism>
<keyword evidence="1" id="KW-0472">Membrane</keyword>
<evidence type="ECO:0000313" key="2">
    <source>
        <dbReference type="EMBL" id="MEQ2520526.1"/>
    </source>
</evidence>
<reference evidence="2 3" key="1">
    <citation type="submission" date="2024-03" db="EMBL/GenBank/DDBJ databases">
        <title>Human intestinal bacterial collection.</title>
        <authorList>
            <person name="Pauvert C."/>
            <person name="Hitch T.C.A."/>
            <person name="Clavel T."/>
        </authorList>
    </citation>
    <scope>NUCLEOTIDE SEQUENCE [LARGE SCALE GENOMIC DNA]</scope>
    <source>
        <strain evidence="2 3">CLA-JM-H11</strain>
    </source>
</reference>
<evidence type="ECO:0000256" key="1">
    <source>
        <dbReference type="SAM" id="Phobius"/>
    </source>
</evidence>